<evidence type="ECO:0000313" key="3">
    <source>
        <dbReference type="Proteomes" id="UP000016930"/>
    </source>
</evidence>
<sequence length="289" mass="32095">MPWPDKILRHFQAIPAKPSEADFYGPYSKLLHTMFPPNTDFNVVPKYIPGSRDCTESFVVFEVILDGELVFILQLKAPVRKAFGAIPHTRISEYIMKRSWTDTAWPSLITGDVHDSMAKRTRHTAAQLHDPSDNDSQLPPEYTPDRTSFRATGDYEGLDLVYNAGAYAIHEGSNHVGDTQPSLDYTRFATVGSDHQELGGEADHERIPGIELYQPQDYMGGLQLPFGSYTSPEMNSTTALYGSSGTSPVDVSNLDHLQESGLVVPMDILEDLPPYVTFTNLVAHSATIF</sequence>
<dbReference type="OrthoDB" id="5362978at2759"/>
<evidence type="ECO:0000256" key="1">
    <source>
        <dbReference type="SAM" id="MobiDB-lite"/>
    </source>
</evidence>
<evidence type="ECO:0000313" key="2">
    <source>
        <dbReference type="EMBL" id="EMD32575.1"/>
    </source>
</evidence>
<feature type="region of interest" description="Disordered" evidence="1">
    <location>
        <begin position="123"/>
        <end position="149"/>
    </location>
</feature>
<proteinExistence type="predicted"/>
<protein>
    <submittedName>
        <fullName evidence="2">Uncharacterized protein</fullName>
    </submittedName>
</protein>
<dbReference type="STRING" id="914234.M2QKC1"/>
<name>M2QKC1_CERS8</name>
<dbReference type="Proteomes" id="UP000016930">
    <property type="component" value="Unassembled WGS sequence"/>
</dbReference>
<organism evidence="2 3">
    <name type="scientific">Ceriporiopsis subvermispora (strain B)</name>
    <name type="common">White-rot fungus</name>
    <name type="synonym">Gelatoporia subvermispora</name>
    <dbReference type="NCBI Taxonomy" id="914234"/>
    <lineage>
        <taxon>Eukaryota</taxon>
        <taxon>Fungi</taxon>
        <taxon>Dikarya</taxon>
        <taxon>Basidiomycota</taxon>
        <taxon>Agaricomycotina</taxon>
        <taxon>Agaricomycetes</taxon>
        <taxon>Polyporales</taxon>
        <taxon>Gelatoporiaceae</taxon>
        <taxon>Gelatoporia</taxon>
    </lineage>
</organism>
<dbReference type="EMBL" id="KB445810">
    <property type="protein sequence ID" value="EMD32575.1"/>
    <property type="molecule type" value="Genomic_DNA"/>
</dbReference>
<keyword evidence="3" id="KW-1185">Reference proteome</keyword>
<gene>
    <name evidence="2" type="ORF">CERSUDRAFT_99306</name>
</gene>
<reference evidence="2 3" key="1">
    <citation type="journal article" date="2012" name="Proc. Natl. Acad. Sci. U.S.A.">
        <title>Comparative genomics of Ceriporiopsis subvermispora and Phanerochaete chrysosporium provide insight into selective ligninolysis.</title>
        <authorList>
            <person name="Fernandez-Fueyo E."/>
            <person name="Ruiz-Duenas F.J."/>
            <person name="Ferreira P."/>
            <person name="Floudas D."/>
            <person name="Hibbett D.S."/>
            <person name="Canessa P."/>
            <person name="Larrondo L.F."/>
            <person name="James T.Y."/>
            <person name="Seelenfreund D."/>
            <person name="Lobos S."/>
            <person name="Polanco R."/>
            <person name="Tello M."/>
            <person name="Honda Y."/>
            <person name="Watanabe T."/>
            <person name="Watanabe T."/>
            <person name="Ryu J.S."/>
            <person name="Kubicek C.P."/>
            <person name="Schmoll M."/>
            <person name="Gaskell J."/>
            <person name="Hammel K.E."/>
            <person name="St John F.J."/>
            <person name="Vanden Wymelenberg A."/>
            <person name="Sabat G."/>
            <person name="Splinter BonDurant S."/>
            <person name="Syed K."/>
            <person name="Yadav J.S."/>
            <person name="Doddapaneni H."/>
            <person name="Subramanian V."/>
            <person name="Lavin J.L."/>
            <person name="Oguiza J.A."/>
            <person name="Perez G."/>
            <person name="Pisabarro A.G."/>
            <person name="Ramirez L."/>
            <person name="Santoyo F."/>
            <person name="Master E."/>
            <person name="Coutinho P.M."/>
            <person name="Henrissat B."/>
            <person name="Lombard V."/>
            <person name="Magnuson J.K."/>
            <person name="Kuees U."/>
            <person name="Hori C."/>
            <person name="Igarashi K."/>
            <person name="Samejima M."/>
            <person name="Held B.W."/>
            <person name="Barry K.W."/>
            <person name="LaButti K.M."/>
            <person name="Lapidus A."/>
            <person name="Lindquist E.A."/>
            <person name="Lucas S.M."/>
            <person name="Riley R."/>
            <person name="Salamov A.A."/>
            <person name="Hoffmeister D."/>
            <person name="Schwenk D."/>
            <person name="Hadar Y."/>
            <person name="Yarden O."/>
            <person name="de Vries R.P."/>
            <person name="Wiebenga A."/>
            <person name="Stenlid J."/>
            <person name="Eastwood D."/>
            <person name="Grigoriev I.V."/>
            <person name="Berka R.M."/>
            <person name="Blanchette R.A."/>
            <person name="Kersten P."/>
            <person name="Martinez A.T."/>
            <person name="Vicuna R."/>
            <person name="Cullen D."/>
        </authorList>
    </citation>
    <scope>NUCLEOTIDE SEQUENCE [LARGE SCALE GENOMIC DNA]</scope>
    <source>
        <strain evidence="2 3">B</strain>
    </source>
</reference>
<accession>M2QKC1</accession>
<dbReference type="HOGENOM" id="CLU_963118_0_0_1"/>
<dbReference type="AlphaFoldDB" id="M2QKC1"/>